<sequence length="38" mass="4423">MMEFKHLCSTLPHSVNCCVRKKFTSVSITEIFRVVTLH</sequence>
<organism evidence="1">
    <name type="scientific">Anguilla anguilla</name>
    <name type="common">European freshwater eel</name>
    <name type="synonym">Muraena anguilla</name>
    <dbReference type="NCBI Taxonomy" id="7936"/>
    <lineage>
        <taxon>Eukaryota</taxon>
        <taxon>Metazoa</taxon>
        <taxon>Chordata</taxon>
        <taxon>Craniata</taxon>
        <taxon>Vertebrata</taxon>
        <taxon>Euteleostomi</taxon>
        <taxon>Actinopterygii</taxon>
        <taxon>Neopterygii</taxon>
        <taxon>Teleostei</taxon>
        <taxon>Anguilliformes</taxon>
        <taxon>Anguillidae</taxon>
        <taxon>Anguilla</taxon>
    </lineage>
</organism>
<reference evidence="1" key="2">
    <citation type="journal article" date="2015" name="Fish Shellfish Immunol.">
        <title>Early steps in the European eel (Anguilla anguilla)-Vibrio vulnificus interaction in the gills: Role of the RtxA13 toxin.</title>
        <authorList>
            <person name="Callol A."/>
            <person name="Pajuelo D."/>
            <person name="Ebbesson L."/>
            <person name="Teles M."/>
            <person name="MacKenzie S."/>
            <person name="Amaro C."/>
        </authorList>
    </citation>
    <scope>NUCLEOTIDE SEQUENCE</scope>
</reference>
<reference evidence="1" key="1">
    <citation type="submission" date="2014-11" db="EMBL/GenBank/DDBJ databases">
        <authorList>
            <person name="Amaro Gonzalez C."/>
        </authorList>
    </citation>
    <scope>NUCLEOTIDE SEQUENCE</scope>
</reference>
<name>A0A0E9WAF8_ANGAN</name>
<evidence type="ECO:0000313" key="1">
    <source>
        <dbReference type="EMBL" id="JAH86570.1"/>
    </source>
</evidence>
<accession>A0A0E9WAF8</accession>
<dbReference type="AlphaFoldDB" id="A0A0E9WAF8"/>
<dbReference type="EMBL" id="GBXM01022007">
    <property type="protein sequence ID" value="JAH86570.1"/>
    <property type="molecule type" value="Transcribed_RNA"/>
</dbReference>
<proteinExistence type="predicted"/>
<protein>
    <submittedName>
        <fullName evidence="1">Uncharacterized protein</fullName>
    </submittedName>
</protein>